<dbReference type="Gene3D" id="2.70.98.10">
    <property type="match status" value="1"/>
</dbReference>
<dbReference type="EMBL" id="CYZX01000023">
    <property type="protein sequence ID" value="CUP03382.1"/>
    <property type="molecule type" value="Genomic_DNA"/>
</dbReference>
<dbReference type="GO" id="GO:0030246">
    <property type="term" value="F:carbohydrate binding"/>
    <property type="evidence" value="ECO:0007669"/>
    <property type="project" value="InterPro"/>
</dbReference>
<dbReference type="CDD" id="cd09024">
    <property type="entry name" value="Aldose_epim_lacX"/>
    <property type="match status" value="1"/>
</dbReference>
<dbReference type="PANTHER" id="PTHR11122">
    <property type="entry name" value="APOSPORY-ASSOCIATED PROTEIN C-RELATED"/>
    <property type="match status" value="1"/>
</dbReference>
<proteinExistence type="predicted"/>
<gene>
    <name evidence="1" type="ORF">ERS852471_02846</name>
</gene>
<dbReference type="InterPro" id="IPR037481">
    <property type="entry name" value="LacX"/>
</dbReference>
<dbReference type="GO" id="GO:0005975">
    <property type="term" value="P:carbohydrate metabolic process"/>
    <property type="evidence" value="ECO:0007669"/>
    <property type="project" value="InterPro"/>
</dbReference>
<dbReference type="RefSeq" id="WP_055267657.1">
    <property type="nucleotide sequence ID" value="NZ_CABIXQ010000023.1"/>
</dbReference>
<dbReference type="GO" id="GO:0016853">
    <property type="term" value="F:isomerase activity"/>
    <property type="evidence" value="ECO:0007669"/>
    <property type="project" value="InterPro"/>
</dbReference>
<dbReference type="InterPro" id="IPR011013">
    <property type="entry name" value="Gal_mutarotase_sf_dom"/>
</dbReference>
<protein>
    <submittedName>
        <fullName evidence="1">Aldose 1-epimerase</fullName>
    </submittedName>
</protein>
<sequence>MLQVIENDFLKISSSIHGGELHSIQSKKTNTEYLWNGNPDFWKYHAPILFPIVGKVKDGKYKVDGKTYELPQHGLARVKDFSIKNSEGNKITYELIYSEDTLKVYPYKFSLCISYELIDNNLKVSYKVTNLDNKTIYFSIGAHPGFMCPLKDNETLNDYYFEFNKKETAELMTLDMNVGLISHNTIPYLNDENIIPLHKELFKNDALIFKNLDSNLISIKSKNHNQVLSMDFTGFPYMGLWAMPTGCPFVCIEPWFGHADFVDFDGELKDKAGIQSLEIGKEFNCSYSIIVTE</sequence>
<organism evidence="1 2">
    <name type="scientific">Clostridium disporicum</name>
    <dbReference type="NCBI Taxonomy" id="84024"/>
    <lineage>
        <taxon>Bacteria</taxon>
        <taxon>Bacillati</taxon>
        <taxon>Bacillota</taxon>
        <taxon>Clostridia</taxon>
        <taxon>Eubacteriales</taxon>
        <taxon>Clostridiaceae</taxon>
        <taxon>Clostridium</taxon>
    </lineage>
</organism>
<dbReference type="PANTHER" id="PTHR11122:SF13">
    <property type="entry name" value="GLUCOSE-6-PHOSPHATE 1-EPIMERASE"/>
    <property type="match status" value="1"/>
</dbReference>
<reference evidence="1 2" key="1">
    <citation type="submission" date="2015-09" db="EMBL/GenBank/DDBJ databases">
        <authorList>
            <consortium name="Pathogen Informatics"/>
        </authorList>
    </citation>
    <scope>NUCLEOTIDE SEQUENCE [LARGE SCALE GENOMIC DNA]</scope>
    <source>
        <strain evidence="1 2">2789STDY5834856</strain>
    </source>
</reference>
<dbReference type="Pfam" id="PF01263">
    <property type="entry name" value="Aldose_epim"/>
    <property type="match status" value="1"/>
</dbReference>
<dbReference type="InterPro" id="IPR008183">
    <property type="entry name" value="Aldose_1/G6P_1-epimerase"/>
</dbReference>
<dbReference type="Proteomes" id="UP000095594">
    <property type="component" value="Unassembled WGS sequence"/>
</dbReference>
<dbReference type="AlphaFoldDB" id="A0A174JUE1"/>
<evidence type="ECO:0000313" key="2">
    <source>
        <dbReference type="Proteomes" id="UP000095594"/>
    </source>
</evidence>
<dbReference type="OrthoDB" id="9795355at2"/>
<evidence type="ECO:0000313" key="1">
    <source>
        <dbReference type="EMBL" id="CUP03382.1"/>
    </source>
</evidence>
<accession>A0A174JUE1</accession>
<dbReference type="InterPro" id="IPR014718">
    <property type="entry name" value="GH-type_carb-bd"/>
</dbReference>
<dbReference type="SUPFAM" id="SSF74650">
    <property type="entry name" value="Galactose mutarotase-like"/>
    <property type="match status" value="1"/>
</dbReference>
<name>A0A174JUE1_9CLOT</name>